<evidence type="ECO:0000259" key="1">
    <source>
        <dbReference type="Pfam" id="PF00010"/>
    </source>
</evidence>
<feature type="domain" description="BHLH" evidence="1">
    <location>
        <begin position="110"/>
        <end position="144"/>
    </location>
</feature>
<accession>A0A016W9L8</accession>
<proteinExistence type="predicted"/>
<protein>
    <recommendedName>
        <fullName evidence="1">BHLH domain-containing protein</fullName>
    </recommendedName>
</protein>
<dbReference type="Gene3D" id="4.10.280.10">
    <property type="entry name" value="Helix-loop-helix DNA-binding domain"/>
    <property type="match status" value="1"/>
</dbReference>
<name>A0A016W9L8_9BILA</name>
<evidence type="ECO:0000313" key="3">
    <source>
        <dbReference type="Proteomes" id="UP000024635"/>
    </source>
</evidence>
<dbReference type="OrthoDB" id="6241467at2759"/>
<reference evidence="3" key="1">
    <citation type="journal article" date="2015" name="Nat. Genet.">
        <title>The genome and transcriptome of the zoonotic hookworm Ancylostoma ceylanicum identify infection-specific gene families.</title>
        <authorList>
            <person name="Schwarz E.M."/>
            <person name="Hu Y."/>
            <person name="Antoshechkin I."/>
            <person name="Miller M.M."/>
            <person name="Sternberg P.W."/>
            <person name="Aroian R.V."/>
        </authorList>
    </citation>
    <scope>NUCLEOTIDE SEQUENCE</scope>
    <source>
        <strain evidence="3">HY135</strain>
    </source>
</reference>
<dbReference type="InterPro" id="IPR036638">
    <property type="entry name" value="HLH_DNA-bd_sf"/>
</dbReference>
<comment type="caution">
    <text evidence="2">The sequence shown here is derived from an EMBL/GenBank/DDBJ whole genome shotgun (WGS) entry which is preliminary data.</text>
</comment>
<dbReference type="SUPFAM" id="SSF47459">
    <property type="entry name" value="HLH, helix-loop-helix DNA-binding domain"/>
    <property type="match status" value="1"/>
</dbReference>
<organism evidence="2 3">
    <name type="scientific">Ancylostoma ceylanicum</name>
    <dbReference type="NCBI Taxonomy" id="53326"/>
    <lineage>
        <taxon>Eukaryota</taxon>
        <taxon>Metazoa</taxon>
        <taxon>Ecdysozoa</taxon>
        <taxon>Nematoda</taxon>
        <taxon>Chromadorea</taxon>
        <taxon>Rhabditida</taxon>
        <taxon>Rhabditina</taxon>
        <taxon>Rhabditomorpha</taxon>
        <taxon>Strongyloidea</taxon>
        <taxon>Ancylostomatidae</taxon>
        <taxon>Ancylostomatinae</taxon>
        <taxon>Ancylostoma</taxon>
    </lineage>
</organism>
<keyword evidence="3" id="KW-1185">Reference proteome</keyword>
<dbReference type="Pfam" id="PF00010">
    <property type="entry name" value="HLH"/>
    <property type="match status" value="1"/>
</dbReference>
<evidence type="ECO:0000313" key="2">
    <source>
        <dbReference type="EMBL" id="EYC36306.1"/>
    </source>
</evidence>
<dbReference type="STRING" id="53326.A0A016W9L8"/>
<dbReference type="InterPro" id="IPR011598">
    <property type="entry name" value="bHLH_dom"/>
</dbReference>
<dbReference type="Proteomes" id="UP000024635">
    <property type="component" value="Unassembled WGS sequence"/>
</dbReference>
<dbReference type="AlphaFoldDB" id="A0A016W9L8"/>
<sequence length="220" mass="24777">MICLQSRQKLNVDGTARSLPSSALRCLILILSCLNLAEIFRNELVFQFVVLVSTITESIQYRPPIDISITWKKPVNGKCIPTLSKSLERSPQEKSNGDQIVPNGAVLIKAFVTLKFHLPSLRTHTKRVSKLKILNAAIRYIDSLVDLLKTCDANTSAAAFTSERRHRTLSVDRSLIHHQPIPYMHTLLDYPSYLCTQTSNTQNFMMNASTSFLLPSGYNR</sequence>
<gene>
    <name evidence="2" type="primary">Acey_s0909.g2992</name>
    <name evidence="2" type="ORF">Y032_0909g2992</name>
</gene>
<dbReference type="EMBL" id="JARK01000509">
    <property type="protein sequence ID" value="EYC36306.1"/>
    <property type="molecule type" value="Genomic_DNA"/>
</dbReference>
<dbReference type="GO" id="GO:0046983">
    <property type="term" value="F:protein dimerization activity"/>
    <property type="evidence" value="ECO:0007669"/>
    <property type="project" value="InterPro"/>
</dbReference>